<sequence length="366" mass="40238">MRTRCPPTFPCTLLRLRSDDHGNDLSQCIGSDPHRSTHPNIPVAQMADATRPPMDFPTFMGGCIMAMNVSLVLYGVSTTQAYIYALHSKKDSSSLKALVAAVWVLETLHTVCIFHEIYFYTIGGFGDFEKMGMISWSAGVFLAAETAVVALVQGFYIRRIWLLSSKRVLPTMILSFLLATSVGFHSAGVAYIFIFHTWVEYLSRPAVVLTAEVANALFAAVDGLIAFGMIYYLHHHRTGFKRSDGVIRWIMGYVVNTGALTMLAAVTGIVTLATYHRGIVAVGVSTIVSKLYANALLGFLNARGFMRAKRQKIASQSVFDSVGIQLSRLQEGMVQRSMEMESVHNSAKASNLPVINSELISNNIHD</sequence>
<keyword evidence="1" id="KW-0472">Membrane</keyword>
<comment type="caution">
    <text evidence="3">The sequence shown here is derived from an EMBL/GenBank/DDBJ whole genome shotgun (WGS) entry which is preliminary data.</text>
</comment>
<dbReference type="PANTHER" id="PTHR40465:SF1">
    <property type="entry name" value="DUF6534 DOMAIN-CONTAINING PROTEIN"/>
    <property type="match status" value="1"/>
</dbReference>
<feature type="transmembrane region" description="Helical" evidence="1">
    <location>
        <begin position="133"/>
        <end position="156"/>
    </location>
</feature>
<accession>A0AAW0GI17</accession>
<feature type="transmembrane region" description="Helical" evidence="1">
    <location>
        <begin position="56"/>
        <end position="76"/>
    </location>
</feature>
<evidence type="ECO:0000259" key="2">
    <source>
        <dbReference type="Pfam" id="PF20152"/>
    </source>
</evidence>
<feature type="domain" description="DUF6534" evidence="2">
    <location>
        <begin position="219"/>
        <end position="303"/>
    </location>
</feature>
<name>A0AAW0GI17_9APHY</name>
<feature type="transmembrane region" description="Helical" evidence="1">
    <location>
        <begin position="97"/>
        <end position="121"/>
    </location>
</feature>
<proteinExistence type="predicted"/>
<evidence type="ECO:0000313" key="4">
    <source>
        <dbReference type="Proteomes" id="UP001385951"/>
    </source>
</evidence>
<reference evidence="3 4" key="1">
    <citation type="submission" date="2022-09" db="EMBL/GenBank/DDBJ databases">
        <authorList>
            <person name="Palmer J.M."/>
        </authorList>
    </citation>
    <scope>NUCLEOTIDE SEQUENCE [LARGE SCALE GENOMIC DNA]</scope>
    <source>
        <strain evidence="3 4">DSM 7382</strain>
    </source>
</reference>
<dbReference type="InterPro" id="IPR045339">
    <property type="entry name" value="DUF6534"/>
</dbReference>
<dbReference type="AlphaFoldDB" id="A0AAW0GI17"/>
<keyword evidence="4" id="KW-1185">Reference proteome</keyword>
<dbReference type="Pfam" id="PF20152">
    <property type="entry name" value="DUF6534"/>
    <property type="match status" value="1"/>
</dbReference>
<feature type="transmembrane region" description="Helical" evidence="1">
    <location>
        <begin position="168"/>
        <end position="194"/>
    </location>
</feature>
<dbReference type="EMBL" id="JASBNA010000009">
    <property type="protein sequence ID" value="KAK7689086.1"/>
    <property type="molecule type" value="Genomic_DNA"/>
</dbReference>
<gene>
    <name evidence="3" type="ORF">QCA50_007777</name>
</gene>
<keyword evidence="1" id="KW-1133">Transmembrane helix</keyword>
<keyword evidence="1" id="KW-0812">Transmembrane</keyword>
<feature type="transmembrane region" description="Helical" evidence="1">
    <location>
        <begin position="279"/>
        <end position="302"/>
    </location>
</feature>
<dbReference type="PANTHER" id="PTHR40465">
    <property type="entry name" value="CHROMOSOME 1, WHOLE GENOME SHOTGUN SEQUENCE"/>
    <property type="match status" value="1"/>
</dbReference>
<organism evidence="3 4">
    <name type="scientific">Cerrena zonata</name>
    <dbReference type="NCBI Taxonomy" id="2478898"/>
    <lineage>
        <taxon>Eukaryota</taxon>
        <taxon>Fungi</taxon>
        <taxon>Dikarya</taxon>
        <taxon>Basidiomycota</taxon>
        <taxon>Agaricomycotina</taxon>
        <taxon>Agaricomycetes</taxon>
        <taxon>Polyporales</taxon>
        <taxon>Cerrenaceae</taxon>
        <taxon>Cerrena</taxon>
    </lineage>
</organism>
<evidence type="ECO:0000256" key="1">
    <source>
        <dbReference type="SAM" id="Phobius"/>
    </source>
</evidence>
<feature type="transmembrane region" description="Helical" evidence="1">
    <location>
        <begin position="246"/>
        <end position="273"/>
    </location>
</feature>
<protein>
    <recommendedName>
        <fullName evidence="2">DUF6534 domain-containing protein</fullName>
    </recommendedName>
</protein>
<feature type="transmembrane region" description="Helical" evidence="1">
    <location>
        <begin position="214"/>
        <end position="234"/>
    </location>
</feature>
<dbReference type="Proteomes" id="UP001385951">
    <property type="component" value="Unassembled WGS sequence"/>
</dbReference>
<evidence type="ECO:0000313" key="3">
    <source>
        <dbReference type="EMBL" id="KAK7689086.1"/>
    </source>
</evidence>